<organism evidence="1 2">
    <name type="scientific">Bacillus spizizenii (strain ATCC 23059 / NRRL B-14472 / W23)</name>
    <name type="common">Bacillus subtilis subsp. spizizenii</name>
    <dbReference type="NCBI Taxonomy" id="655816"/>
    <lineage>
        <taxon>Bacteria</taxon>
        <taxon>Bacillati</taxon>
        <taxon>Bacillota</taxon>
        <taxon>Bacilli</taxon>
        <taxon>Bacillales</taxon>
        <taxon>Bacillaceae</taxon>
        <taxon>Bacillus</taxon>
    </lineage>
</organism>
<sequence length="42" mass="4877">MKNLFCLSNAQGLSEKITNSYLRLGQEFDKMQEDDIYFLEGS</sequence>
<evidence type="ECO:0000313" key="1">
    <source>
        <dbReference type="EMBL" id="ADM39784.1"/>
    </source>
</evidence>
<dbReference type="EMBL" id="CP002183">
    <property type="protein sequence ID" value="ADM39784.1"/>
    <property type="molecule type" value="Genomic_DNA"/>
</dbReference>
<accession>E0TW42</accession>
<evidence type="ECO:0000313" key="2">
    <source>
        <dbReference type="Proteomes" id="UP000002233"/>
    </source>
</evidence>
<gene>
    <name evidence="1" type="ordered locus">BSUW23_18750</name>
</gene>
<proteinExistence type="predicted"/>
<reference evidence="1 2" key="2">
    <citation type="journal article" date="2011" name="Microbiology">
        <title>The genome sequence of Bacillus subtilis subsp. spizizenii W23: insights into speciation within the B. subtilis complex and into the history of B. subtilis genetics.</title>
        <authorList>
            <person name="Zeigler D.R."/>
        </authorList>
    </citation>
    <scope>NUCLEOTIDE SEQUENCE [LARGE SCALE GENOMIC DNA]</scope>
    <source>
        <strain evidence="2">ATCC 23059 / NRRL B-14472 / W23</strain>
    </source>
</reference>
<dbReference type="HOGENOM" id="CLU_3149476_0_0_9"/>
<reference key="1">
    <citation type="submission" date="2010-08" db="EMBL/GenBank/DDBJ databases">
        <authorList>
            <person name="Zeigler D.R."/>
        </authorList>
    </citation>
    <scope>NUCLEOTIDE SEQUENCE</scope>
    <source>
        <strain>W23</strain>
    </source>
</reference>
<protein>
    <submittedName>
        <fullName evidence="1">Uncharacterized protein</fullName>
    </submittedName>
</protein>
<dbReference type="Proteomes" id="UP000002233">
    <property type="component" value="Chromosome"/>
</dbReference>
<name>E0TW42_BACSH</name>
<dbReference type="AlphaFoldDB" id="E0TW42"/>
<dbReference type="KEGG" id="bss:BSUW23_18750"/>